<proteinExistence type="predicted"/>
<dbReference type="Gramene" id="Potri.003G194950.1.v4.1">
    <property type="protein sequence ID" value="Potri.003G194950.1.v4.1"/>
    <property type="gene ID" value="Potri.003G194950.v4.1"/>
</dbReference>
<keyword evidence="1" id="KW-0812">Transmembrane</keyword>
<evidence type="ECO:0000313" key="2">
    <source>
        <dbReference type="EMBL" id="RQO88594.1"/>
    </source>
</evidence>
<organism evidence="2 3">
    <name type="scientific">Populus trichocarpa</name>
    <name type="common">Western balsam poplar</name>
    <name type="synonym">Populus balsamifera subsp. trichocarpa</name>
    <dbReference type="NCBI Taxonomy" id="3694"/>
    <lineage>
        <taxon>Eukaryota</taxon>
        <taxon>Viridiplantae</taxon>
        <taxon>Streptophyta</taxon>
        <taxon>Embryophyta</taxon>
        <taxon>Tracheophyta</taxon>
        <taxon>Spermatophyta</taxon>
        <taxon>Magnoliopsida</taxon>
        <taxon>eudicotyledons</taxon>
        <taxon>Gunneridae</taxon>
        <taxon>Pentapetalae</taxon>
        <taxon>rosids</taxon>
        <taxon>fabids</taxon>
        <taxon>Malpighiales</taxon>
        <taxon>Salicaceae</taxon>
        <taxon>Saliceae</taxon>
        <taxon>Populus</taxon>
    </lineage>
</organism>
<reference evidence="2 3" key="1">
    <citation type="journal article" date="2006" name="Science">
        <title>The genome of black cottonwood, Populus trichocarpa (Torr. &amp; Gray).</title>
        <authorList>
            <person name="Tuskan G.A."/>
            <person name="Difazio S."/>
            <person name="Jansson S."/>
            <person name="Bohlmann J."/>
            <person name="Grigoriev I."/>
            <person name="Hellsten U."/>
            <person name="Putnam N."/>
            <person name="Ralph S."/>
            <person name="Rombauts S."/>
            <person name="Salamov A."/>
            <person name="Schein J."/>
            <person name="Sterck L."/>
            <person name="Aerts A."/>
            <person name="Bhalerao R.R."/>
            <person name="Bhalerao R.P."/>
            <person name="Blaudez D."/>
            <person name="Boerjan W."/>
            <person name="Brun A."/>
            <person name="Brunner A."/>
            <person name="Busov V."/>
            <person name="Campbell M."/>
            <person name="Carlson J."/>
            <person name="Chalot M."/>
            <person name="Chapman J."/>
            <person name="Chen G.L."/>
            <person name="Cooper D."/>
            <person name="Coutinho P.M."/>
            <person name="Couturier J."/>
            <person name="Covert S."/>
            <person name="Cronk Q."/>
            <person name="Cunningham R."/>
            <person name="Davis J."/>
            <person name="Degroeve S."/>
            <person name="Dejardin A."/>
            <person name="Depamphilis C."/>
            <person name="Detter J."/>
            <person name="Dirks B."/>
            <person name="Dubchak I."/>
            <person name="Duplessis S."/>
            <person name="Ehlting J."/>
            <person name="Ellis B."/>
            <person name="Gendler K."/>
            <person name="Goodstein D."/>
            <person name="Gribskov M."/>
            <person name="Grimwood J."/>
            <person name="Groover A."/>
            <person name="Gunter L."/>
            <person name="Hamberger B."/>
            <person name="Heinze B."/>
            <person name="Helariutta Y."/>
            <person name="Henrissat B."/>
            <person name="Holligan D."/>
            <person name="Holt R."/>
            <person name="Huang W."/>
            <person name="Islam-Faridi N."/>
            <person name="Jones S."/>
            <person name="Jones-Rhoades M."/>
            <person name="Jorgensen R."/>
            <person name="Joshi C."/>
            <person name="Kangasjarvi J."/>
            <person name="Karlsson J."/>
            <person name="Kelleher C."/>
            <person name="Kirkpatrick R."/>
            <person name="Kirst M."/>
            <person name="Kohler A."/>
            <person name="Kalluri U."/>
            <person name="Larimer F."/>
            <person name="Leebens-Mack J."/>
            <person name="Leple J.C."/>
            <person name="Locascio P."/>
            <person name="Lou Y."/>
            <person name="Lucas S."/>
            <person name="Martin F."/>
            <person name="Montanini B."/>
            <person name="Napoli C."/>
            <person name="Nelson D.R."/>
            <person name="Nelson C."/>
            <person name="Nieminen K."/>
            <person name="Nilsson O."/>
            <person name="Pereda V."/>
            <person name="Peter G."/>
            <person name="Philippe R."/>
            <person name="Pilate G."/>
            <person name="Poliakov A."/>
            <person name="Razumovskaya J."/>
            <person name="Richardson P."/>
            <person name="Rinaldi C."/>
            <person name="Ritland K."/>
            <person name="Rouze P."/>
            <person name="Ryaboy D."/>
            <person name="Schmutz J."/>
            <person name="Schrader J."/>
            <person name="Segerman B."/>
            <person name="Shin H."/>
            <person name="Siddiqui A."/>
            <person name="Sterky F."/>
            <person name="Terry A."/>
            <person name="Tsai C.J."/>
            <person name="Uberbacher E."/>
            <person name="Unneberg P."/>
            <person name="Vahala J."/>
            <person name="Wall K."/>
            <person name="Wessler S."/>
            <person name="Yang G."/>
            <person name="Yin T."/>
            <person name="Douglas C."/>
            <person name="Marra M."/>
            <person name="Sandberg G."/>
            <person name="Van de Peer Y."/>
            <person name="Rokhsar D."/>
        </authorList>
    </citation>
    <scope>NUCLEOTIDE SEQUENCE [LARGE SCALE GENOMIC DNA]</scope>
    <source>
        <strain evidence="3">cv. Nisqually</strain>
    </source>
</reference>
<gene>
    <name evidence="2" type="ORF">POPTR_003G194950</name>
</gene>
<sequence length="117" mass="13736">MQQSVHSYRPHIFFQSLQKKRNFVIQVDSMVIDGWLRSGARLQCLLELDFIMNGIAFSTRAWEKSIGHVGQCFHDLGFSAFFGFWCSILETLIISLFYLFIFTVQASYHIFLFLMDH</sequence>
<dbReference type="EMBL" id="CM009292">
    <property type="protein sequence ID" value="RQO88594.1"/>
    <property type="molecule type" value="Genomic_DNA"/>
</dbReference>
<keyword evidence="3" id="KW-1185">Reference proteome</keyword>
<evidence type="ECO:0000313" key="3">
    <source>
        <dbReference type="Proteomes" id="UP000006729"/>
    </source>
</evidence>
<dbReference type="InParanoid" id="A0A3N7G7V6"/>
<dbReference type="Proteomes" id="UP000006729">
    <property type="component" value="Chromosome 3"/>
</dbReference>
<feature type="transmembrane region" description="Helical" evidence="1">
    <location>
        <begin position="92"/>
        <end position="114"/>
    </location>
</feature>
<keyword evidence="1" id="KW-0472">Membrane</keyword>
<protein>
    <submittedName>
        <fullName evidence="2">Uncharacterized protein</fullName>
    </submittedName>
</protein>
<accession>A0A3N7G7V6</accession>
<name>A0A3N7G7V6_POPTR</name>
<evidence type="ECO:0000256" key="1">
    <source>
        <dbReference type="SAM" id="Phobius"/>
    </source>
</evidence>
<dbReference type="AlphaFoldDB" id="A0A3N7G7V6"/>
<keyword evidence="1" id="KW-1133">Transmembrane helix</keyword>